<gene>
    <name evidence="1" type="ORF">N0K08_13400</name>
</gene>
<reference evidence="1 2" key="1">
    <citation type="submission" date="2022-09" db="EMBL/GenBank/DDBJ databases">
        <title>Draft genome of isolate Be4.</title>
        <authorList>
            <person name="Sanchez-Castro I."/>
            <person name="Martinez-Rodriguez P."/>
            <person name="Descostes M."/>
            <person name="Merroun M."/>
        </authorList>
    </citation>
    <scope>NUCLEOTIDE SEQUENCE [LARGE SCALE GENOMIC DNA]</scope>
    <source>
        <strain evidence="1 2">Be4</strain>
    </source>
</reference>
<dbReference type="PANTHER" id="PTHR39624:SF2">
    <property type="entry name" value="OSMC-LIKE PROTEIN"/>
    <property type="match status" value="1"/>
</dbReference>
<dbReference type="InterPro" id="IPR015946">
    <property type="entry name" value="KH_dom-like_a/b"/>
</dbReference>
<sequence length="135" mass="14597">MADSAHAASTTIPYRVTLTDPAGHRWQADEPVALGGGDTAPSPTQLLLSALGACTTITVQMYAQRKQWPLTGLHIDLRLNPDGRPESGNDLERVITLEGPLDDSQRTRLQQVAEACPVHKLLTGDVRIHTQLTPT</sequence>
<comment type="caution">
    <text evidence="1">The sequence shown here is derived from an EMBL/GenBank/DDBJ whole genome shotgun (WGS) entry which is preliminary data.</text>
</comment>
<proteinExistence type="predicted"/>
<evidence type="ECO:0000313" key="2">
    <source>
        <dbReference type="Proteomes" id="UP001525968"/>
    </source>
</evidence>
<dbReference type="Gene3D" id="3.30.300.20">
    <property type="match status" value="1"/>
</dbReference>
<dbReference type="EMBL" id="JAODYH010000005">
    <property type="protein sequence ID" value="MCT9811640.1"/>
    <property type="molecule type" value="Genomic_DNA"/>
</dbReference>
<dbReference type="PANTHER" id="PTHR39624">
    <property type="entry name" value="PROTEIN INVOLVED IN RIMO-MEDIATED BETA-METHYLTHIOLATION OF RIBOSOMAL PROTEIN S12 YCAO"/>
    <property type="match status" value="1"/>
</dbReference>
<keyword evidence="2" id="KW-1185">Reference proteome</keyword>
<name>A0ABT2PN11_9BURK</name>
<protein>
    <submittedName>
        <fullName evidence="1">OsmC family protein</fullName>
    </submittedName>
</protein>
<dbReference type="InterPro" id="IPR036102">
    <property type="entry name" value="OsmC/Ohrsf"/>
</dbReference>
<dbReference type="Pfam" id="PF02566">
    <property type="entry name" value="OsmC"/>
    <property type="match status" value="1"/>
</dbReference>
<evidence type="ECO:0000313" key="1">
    <source>
        <dbReference type="EMBL" id="MCT9811640.1"/>
    </source>
</evidence>
<dbReference type="RefSeq" id="WP_261500876.1">
    <property type="nucleotide sequence ID" value="NZ_JAODYH010000005.1"/>
</dbReference>
<accession>A0ABT2PN11</accession>
<dbReference type="Proteomes" id="UP001525968">
    <property type="component" value="Unassembled WGS sequence"/>
</dbReference>
<dbReference type="SUPFAM" id="SSF82784">
    <property type="entry name" value="OsmC-like"/>
    <property type="match status" value="1"/>
</dbReference>
<dbReference type="InterPro" id="IPR003718">
    <property type="entry name" value="OsmC/Ohr_fam"/>
</dbReference>
<organism evidence="1 2">
    <name type="scientific">Acidovorax bellezanensis</name>
    <dbReference type="NCBI Taxonomy" id="2976702"/>
    <lineage>
        <taxon>Bacteria</taxon>
        <taxon>Pseudomonadati</taxon>
        <taxon>Pseudomonadota</taxon>
        <taxon>Betaproteobacteria</taxon>
        <taxon>Burkholderiales</taxon>
        <taxon>Comamonadaceae</taxon>
        <taxon>Acidovorax</taxon>
    </lineage>
</organism>